<dbReference type="PANTHER" id="PTHR44757:SF2">
    <property type="entry name" value="BIOFILM ARCHITECTURE MAINTENANCE PROTEIN MBAA"/>
    <property type="match status" value="1"/>
</dbReference>
<dbReference type="Gene3D" id="3.10.450.50">
    <property type="match status" value="1"/>
</dbReference>
<evidence type="ECO:0000259" key="3">
    <source>
        <dbReference type="PROSITE" id="PS50887"/>
    </source>
</evidence>
<dbReference type="PROSITE" id="PS50112">
    <property type="entry name" value="PAS"/>
    <property type="match status" value="1"/>
</dbReference>
<sequence length="580" mass="64717">MNPLFDEALSFVSDTVRRFYAGTGIEQVVERFSDDLSWIGAGEVEFSTSAEEIVSYLTKRAPLAPPCEVFDEEFYLVNVTERSCTVMGRYNVRTREDSQLVIEERQRCSYELVDAGGELKIRHVHVSNPYRAMRDERYFPFEAGRQTYEYLQQLVREKTATIDLLTDNITGGLKMSEDDDVYTLSYVNEGLARMLGYTIEELMEVSGGTAAGMVHAPDRAQALADVARCFAEGPTYETEYRARRKDGTLAWVLDSGRKVQTEDGAVKIGSVLMDITSRKEAEIALAVERERYRIALRSVTDVLFEYDIERDVLVEYERAPGADGSALPEERRIERYTEMIAEGGRIHPDDCERLAEALQGGESVTLDVRRRFGGSPEGDWRWTRMHAMMLYDRNGTPVRTIGSWRDITAERRQLEDLADQARRDPLTGLFNQSATSELIDPLLRTGAKRGVGALLVIDIDDFKGVNDTFGHLAGDELLSNVARSLEEALASDDAIVARIGGDEFVAYLPHADLVQAQRAALRVNGQRCEGRALVTLSVGGALAGIDGGTYESLFDAADRALYEAKRKGKDRVSFAGEARP</sequence>
<dbReference type="InterPro" id="IPR000014">
    <property type="entry name" value="PAS"/>
</dbReference>
<gene>
    <name evidence="4" type="ORF">C1875_00015</name>
</gene>
<dbReference type="InterPro" id="IPR013656">
    <property type="entry name" value="PAS_4"/>
</dbReference>
<dbReference type="CDD" id="cd01949">
    <property type="entry name" value="GGDEF"/>
    <property type="match status" value="1"/>
</dbReference>
<name>A0A369MPB3_EGGLN</name>
<dbReference type="SMART" id="SM00086">
    <property type="entry name" value="PAC"/>
    <property type="match status" value="2"/>
</dbReference>
<evidence type="ECO:0000259" key="2">
    <source>
        <dbReference type="PROSITE" id="PS50113"/>
    </source>
</evidence>
<dbReference type="SUPFAM" id="SSF55073">
    <property type="entry name" value="Nucleotide cyclase"/>
    <property type="match status" value="1"/>
</dbReference>
<dbReference type="SUPFAM" id="SSF55785">
    <property type="entry name" value="PYP-like sensor domain (PAS domain)"/>
    <property type="match status" value="2"/>
</dbReference>
<evidence type="ECO:0000313" key="4">
    <source>
        <dbReference type="EMBL" id="RDB73281.1"/>
    </source>
</evidence>
<dbReference type="Pfam" id="PF08447">
    <property type="entry name" value="PAS_3"/>
    <property type="match status" value="1"/>
</dbReference>
<dbReference type="InterPro" id="IPR035965">
    <property type="entry name" value="PAS-like_dom_sf"/>
</dbReference>
<dbReference type="Proteomes" id="UP000253970">
    <property type="component" value="Unassembled WGS sequence"/>
</dbReference>
<feature type="domain" description="PAS" evidence="1">
    <location>
        <begin position="158"/>
        <end position="233"/>
    </location>
</feature>
<dbReference type="AlphaFoldDB" id="A0A369MPB3"/>
<evidence type="ECO:0000259" key="1">
    <source>
        <dbReference type="PROSITE" id="PS50112"/>
    </source>
</evidence>
<dbReference type="NCBIfam" id="TIGR00229">
    <property type="entry name" value="sensory_box"/>
    <property type="match status" value="1"/>
</dbReference>
<dbReference type="InterPro" id="IPR013655">
    <property type="entry name" value="PAS_fold_3"/>
</dbReference>
<dbReference type="Gene3D" id="3.30.70.270">
    <property type="match status" value="1"/>
</dbReference>
<dbReference type="InterPro" id="IPR043128">
    <property type="entry name" value="Rev_trsase/Diguanyl_cyclase"/>
</dbReference>
<dbReference type="SMART" id="SM00267">
    <property type="entry name" value="GGDEF"/>
    <property type="match status" value="1"/>
</dbReference>
<dbReference type="InterPro" id="IPR052155">
    <property type="entry name" value="Biofilm_reg_signaling"/>
</dbReference>
<dbReference type="PROSITE" id="PS50113">
    <property type="entry name" value="PAC"/>
    <property type="match status" value="2"/>
</dbReference>
<organism evidence="4 5">
    <name type="scientific">Eggerthella lenta</name>
    <name type="common">Eubacterium lentum</name>
    <dbReference type="NCBI Taxonomy" id="84112"/>
    <lineage>
        <taxon>Bacteria</taxon>
        <taxon>Bacillati</taxon>
        <taxon>Actinomycetota</taxon>
        <taxon>Coriobacteriia</taxon>
        <taxon>Eggerthellales</taxon>
        <taxon>Eggerthellaceae</taxon>
        <taxon>Eggerthella</taxon>
    </lineage>
</organism>
<comment type="caution">
    <text evidence="4">The sequence shown here is derived from an EMBL/GenBank/DDBJ whole genome shotgun (WGS) entry which is preliminary data.</text>
</comment>
<dbReference type="EMBL" id="PPTU01000001">
    <property type="protein sequence ID" value="RDB73281.1"/>
    <property type="molecule type" value="Genomic_DNA"/>
</dbReference>
<dbReference type="Pfam" id="PF00990">
    <property type="entry name" value="GGDEF"/>
    <property type="match status" value="1"/>
</dbReference>
<dbReference type="Gene3D" id="3.30.450.20">
    <property type="entry name" value="PAS domain"/>
    <property type="match status" value="2"/>
</dbReference>
<feature type="domain" description="GGDEF" evidence="3">
    <location>
        <begin position="450"/>
        <end position="577"/>
    </location>
</feature>
<proteinExistence type="predicted"/>
<dbReference type="CDD" id="cd00130">
    <property type="entry name" value="PAS"/>
    <property type="match status" value="2"/>
</dbReference>
<dbReference type="InterPro" id="IPR000160">
    <property type="entry name" value="GGDEF_dom"/>
</dbReference>
<dbReference type="PROSITE" id="PS50887">
    <property type="entry name" value="GGDEF"/>
    <property type="match status" value="1"/>
</dbReference>
<dbReference type="PANTHER" id="PTHR44757">
    <property type="entry name" value="DIGUANYLATE CYCLASE DGCP"/>
    <property type="match status" value="1"/>
</dbReference>
<dbReference type="RefSeq" id="WP_114532242.1">
    <property type="nucleotide sequence ID" value="NZ_JADNER010000003.1"/>
</dbReference>
<protein>
    <submittedName>
        <fullName evidence="4">Diguanylate cyclase</fullName>
    </submittedName>
</protein>
<dbReference type="Pfam" id="PF08448">
    <property type="entry name" value="PAS_4"/>
    <property type="match status" value="1"/>
</dbReference>
<dbReference type="InterPro" id="IPR001610">
    <property type="entry name" value="PAC"/>
</dbReference>
<evidence type="ECO:0000313" key="5">
    <source>
        <dbReference type="Proteomes" id="UP000253970"/>
    </source>
</evidence>
<feature type="domain" description="PAC" evidence="2">
    <location>
        <begin position="366"/>
        <end position="419"/>
    </location>
</feature>
<dbReference type="InterPro" id="IPR029787">
    <property type="entry name" value="Nucleotide_cyclase"/>
</dbReference>
<dbReference type="NCBIfam" id="TIGR00254">
    <property type="entry name" value="GGDEF"/>
    <property type="match status" value="1"/>
</dbReference>
<feature type="domain" description="PAC" evidence="2">
    <location>
        <begin position="236"/>
        <end position="287"/>
    </location>
</feature>
<accession>A0A369MPB3</accession>
<dbReference type="InterPro" id="IPR000700">
    <property type="entry name" value="PAS-assoc_C"/>
</dbReference>
<reference evidence="4 5" key="1">
    <citation type="journal article" date="2018" name="Elife">
        <title>Discovery and characterization of a prevalent human gut bacterial enzyme sufficient for the inactivation of a family of plant toxins.</title>
        <authorList>
            <person name="Koppel N."/>
            <person name="Bisanz J.E."/>
            <person name="Pandelia M.E."/>
            <person name="Turnbaugh P.J."/>
            <person name="Balskus E.P."/>
        </authorList>
    </citation>
    <scope>NUCLEOTIDE SEQUENCE [LARGE SCALE GENOMIC DNA]</scope>
    <source>
        <strain evidence="4 5">W1 BHI 6</strain>
    </source>
</reference>